<dbReference type="SUPFAM" id="SSF53756">
    <property type="entry name" value="UDP-Glycosyltransferase/glycogen phosphorylase"/>
    <property type="match status" value="1"/>
</dbReference>
<evidence type="ECO:0000256" key="1">
    <source>
        <dbReference type="RuleBase" id="RU003513"/>
    </source>
</evidence>
<feature type="domain" description="UDP-N-acetylglucosamine 2-epimerase" evidence="2">
    <location>
        <begin position="190"/>
        <end position="349"/>
    </location>
</feature>
<organism evidence="3 4">
    <name type="scientific">Thiomonas delicata</name>
    <name type="common">Thiomonas cuprina</name>
    <dbReference type="NCBI Taxonomy" id="364030"/>
    <lineage>
        <taxon>Bacteria</taxon>
        <taxon>Pseudomonadati</taxon>
        <taxon>Pseudomonadota</taxon>
        <taxon>Betaproteobacteria</taxon>
        <taxon>Burkholderiales</taxon>
        <taxon>Thiomonas</taxon>
    </lineage>
</organism>
<keyword evidence="3" id="KW-0808">Transferase</keyword>
<keyword evidence="1" id="KW-0413">Isomerase</keyword>
<evidence type="ECO:0000313" key="4">
    <source>
        <dbReference type="Proteomes" id="UP000214566"/>
    </source>
</evidence>
<dbReference type="AlphaFoldDB" id="A0A238D764"/>
<dbReference type="InterPro" id="IPR003331">
    <property type="entry name" value="UDP_GlcNAc_Epimerase_2_dom"/>
</dbReference>
<dbReference type="Pfam" id="PF02350">
    <property type="entry name" value="Epimerase_2"/>
    <property type="match status" value="1"/>
</dbReference>
<dbReference type="OrthoDB" id="9789073at2"/>
<reference evidence="3 4" key="1">
    <citation type="submission" date="2016-06" db="EMBL/GenBank/DDBJ databases">
        <authorList>
            <person name="Kjaerup R.B."/>
            <person name="Dalgaard T.S."/>
            <person name="Juul-Madsen H.R."/>
        </authorList>
    </citation>
    <scope>NUCLEOTIDE SEQUENCE [LARGE SCALE GENOMIC DNA]</scope>
    <source>
        <strain evidence="3 4">DSM 16361</strain>
    </source>
</reference>
<dbReference type="GO" id="GO:0016853">
    <property type="term" value="F:isomerase activity"/>
    <property type="evidence" value="ECO:0007669"/>
    <property type="project" value="UniProtKB-KW"/>
</dbReference>
<dbReference type="EMBL" id="FLMQ01000056">
    <property type="protein sequence ID" value="SBP89012.1"/>
    <property type="molecule type" value="Genomic_DNA"/>
</dbReference>
<dbReference type="Gene3D" id="3.40.50.2000">
    <property type="entry name" value="Glycogen Phosphorylase B"/>
    <property type="match status" value="2"/>
</dbReference>
<dbReference type="RefSeq" id="WP_094161234.1">
    <property type="nucleotide sequence ID" value="NZ_LT592171.1"/>
</dbReference>
<accession>A0A238D764</accession>
<keyword evidence="4" id="KW-1185">Reference proteome</keyword>
<evidence type="ECO:0000259" key="2">
    <source>
        <dbReference type="Pfam" id="PF02350"/>
    </source>
</evidence>
<protein>
    <submittedName>
        <fullName evidence="3">Putative UDP-Glycosyltransferase/glycogen phosphorylase</fullName>
    </submittedName>
</protein>
<comment type="similarity">
    <text evidence="1">Belongs to the UDP-N-acetylglucosamine 2-epimerase family.</text>
</comment>
<sequence length="437" mass="46846">MTAAAPRILAVAYGGGHIAMVLPVLRALRARLPDAPIDLMALTTARRAAVQAGERPLGYADFLPLVDAEAALAHGRRLAAGNTHPDVPEAETLAYLGINWLDWEARHGATQADRLWAESGRRAFYPLDFFRRVVAQLRPALVLATNAPRSEQAAVDAAAEQGIPTLAILDLFGLPGDAFAARTRHPDRVCVLAEAVRDNLVRAGWPADRIAITGNPAFDALHDPAVREQAAAFRARLGWQDKKVVLLAAHPEPRSHPATSWPPGNALPEAMERTLRDWVRTRSDAALVVRHHPNHWHLFPRLPDTPQVHFSEPGVEAIDPLILAADCVVVQTTTVGLQAATVGIPVLALQSSPGALSAFSFADLGVAQGVRDVPDLPAAVNAALDHPPPPTPWARHARAADAVADEAVALLQRRHGALAAPPINRADEPRCDTTCRP</sequence>
<name>A0A238D764_THIDL</name>
<gene>
    <name evidence="3" type="ORF">THIARS_70632</name>
</gene>
<evidence type="ECO:0000313" key="3">
    <source>
        <dbReference type="EMBL" id="SBP89012.1"/>
    </source>
</evidence>
<proteinExistence type="inferred from homology"/>
<dbReference type="Proteomes" id="UP000214566">
    <property type="component" value="Unassembled WGS sequence"/>
</dbReference>
<dbReference type="GO" id="GO:0016740">
    <property type="term" value="F:transferase activity"/>
    <property type="evidence" value="ECO:0007669"/>
    <property type="project" value="UniProtKB-KW"/>
</dbReference>